<protein>
    <submittedName>
        <fullName evidence="2">YybS family protein</fullName>
    </submittedName>
</protein>
<dbReference type="Gene3D" id="1.10.1760.20">
    <property type="match status" value="1"/>
</dbReference>
<evidence type="ECO:0000256" key="1">
    <source>
        <dbReference type="SAM" id="Phobius"/>
    </source>
</evidence>
<feature type="transmembrane region" description="Helical" evidence="1">
    <location>
        <begin position="12"/>
        <end position="38"/>
    </location>
</feature>
<feature type="transmembrane region" description="Helical" evidence="1">
    <location>
        <begin position="175"/>
        <end position="195"/>
    </location>
</feature>
<proteinExistence type="predicted"/>
<feature type="transmembrane region" description="Helical" evidence="1">
    <location>
        <begin position="216"/>
        <end position="232"/>
    </location>
</feature>
<feature type="transmembrane region" description="Helical" evidence="1">
    <location>
        <begin position="98"/>
        <end position="124"/>
    </location>
</feature>
<dbReference type="PANTHER" id="PTHR41324:SF1">
    <property type="entry name" value="DUF2232 DOMAIN-CONTAINING PROTEIN"/>
    <property type="match status" value="1"/>
</dbReference>
<organism evidence="2 3">
    <name type="scientific">Metabacillus rhizolycopersici</name>
    <dbReference type="NCBI Taxonomy" id="2875709"/>
    <lineage>
        <taxon>Bacteria</taxon>
        <taxon>Bacillati</taxon>
        <taxon>Bacillota</taxon>
        <taxon>Bacilli</taxon>
        <taxon>Bacillales</taxon>
        <taxon>Bacillaceae</taxon>
        <taxon>Metabacillus</taxon>
    </lineage>
</organism>
<dbReference type="RefSeq" id="WP_224140758.1">
    <property type="nucleotide sequence ID" value="NZ_JAIQUM010000051.1"/>
</dbReference>
<evidence type="ECO:0000313" key="2">
    <source>
        <dbReference type="EMBL" id="MBZ5752303.1"/>
    </source>
</evidence>
<keyword evidence="1" id="KW-0472">Membrane</keyword>
<keyword evidence="1" id="KW-1133">Transmembrane helix</keyword>
<dbReference type="Proteomes" id="UP001165287">
    <property type="component" value="Unassembled WGS sequence"/>
</dbReference>
<comment type="caution">
    <text evidence="2">The sequence shown here is derived from an EMBL/GenBank/DDBJ whole genome shotgun (WGS) entry which is preliminary data.</text>
</comment>
<feature type="transmembrane region" description="Helical" evidence="1">
    <location>
        <begin position="276"/>
        <end position="298"/>
    </location>
</feature>
<reference evidence="2" key="1">
    <citation type="submission" date="2024-05" db="EMBL/GenBank/DDBJ databases">
        <title>Metabacillus sp. nov., isolated from the rhizosphere soil of tomato plants.</title>
        <authorList>
            <person name="Ma R."/>
        </authorList>
    </citation>
    <scope>NUCLEOTIDE SEQUENCE</scope>
    <source>
        <strain evidence="2">DBTR6</strain>
    </source>
</reference>
<keyword evidence="3" id="KW-1185">Reference proteome</keyword>
<dbReference type="EMBL" id="JAIQUM010000051">
    <property type="protein sequence ID" value="MBZ5752303.1"/>
    <property type="molecule type" value="Genomic_DNA"/>
</dbReference>
<dbReference type="Pfam" id="PF09991">
    <property type="entry name" value="DUF2232"/>
    <property type="match status" value="1"/>
</dbReference>
<keyword evidence="1" id="KW-0812">Transmembrane</keyword>
<accession>A0ABS7UVG9</accession>
<sequence>MRRVHVITEGAILLALYLALMLFTLYVPIVGMVLLFVLPLPFILFSIRHDVASAIMLLIAGSILSVLFGSVWNILLTLISGLSGLTMGVFYKRKQTMAVLIGGSLAYTASFVVAYVGIILFLQIDIIKDFIHLSKESLEQSKSVITSISPDVNLEQQFEQFEKGLDLLHILTPTIFVLSGMTFAVLTHLVAVPVLKRLKVEVSQSKPFREWRFPQSLVWYYLIVSVLVMINSDTEGLYFMAIMNLYCMLQFFVLIQGYSFVYFYSYVKGLSRAIPIIIVIASILIPIFLYLVRILGIIDLSFPLREKIAKR</sequence>
<evidence type="ECO:0000313" key="3">
    <source>
        <dbReference type="Proteomes" id="UP001165287"/>
    </source>
</evidence>
<dbReference type="PANTHER" id="PTHR41324">
    <property type="entry name" value="MEMBRANE PROTEIN-RELATED"/>
    <property type="match status" value="1"/>
</dbReference>
<gene>
    <name evidence="2" type="ORF">K9V48_19105</name>
</gene>
<feature type="transmembrane region" description="Helical" evidence="1">
    <location>
        <begin position="238"/>
        <end position="264"/>
    </location>
</feature>
<dbReference type="InterPro" id="IPR018710">
    <property type="entry name" value="DUF2232"/>
</dbReference>
<feature type="transmembrane region" description="Helical" evidence="1">
    <location>
        <begin position="50"/>
        <end position="68"/>
    </location>
</feature>
<name>A0ABS7UVG9_9BACI</name>